<gene>
    <name evidence="2" type="ORF">DU478_12605</name>
</gene>
<dbReference type="PANTHER" id="PTHR11614">
    <property type="entry name" value="PHOSPHOLIPASE-RELATED"/>
    <property type="match status" value="1"/>
</dbReference>
<dbReference type="InterPro" id="IPR051044">
    <property type="entry name" value="MAG_DAG_Lipase"/>
</dbReference>
<evidence type="ECO:0000313" key="2">
    <source>
        <dbReference type="EMBL" id="RDD65762.1"/>
    </source>
</evidence>
<dbReference type="Pfam" id="PF12146">
    <property type="entry name" value="Hydrolase_4"/>
    <property type="match status" value="1"/>
</dbReference>
<dbReference type="SUPFAM" id="SSF53474">
    <property type="entry name" value="alpha/beta-Hydrolases"/>
    <property type="match status" value="1"/>
</dbReference>
<accession>A0A369TLR0</accession>
<dbReference type="InterPro" id="IPR022742">
    <property type="entry name" value="Hydrolase_4"/>
</dbReference>
<keyword evidence="3" id="KW-1185">Reference proteome</keyword>
<feature type="domain" description="Serine aminopeptidase S33" evidence="1">
    <location>
        <begin position="41"/>
        <end position="294"/>
    </location>
</feature>
<evidence type="ECO:0000259" key="1">
    <source>
        <dbReference type="Pfam" id="PF12146"/>
    </source>
</evidence>
<dbReference type="InterPro" id="IPR029058">
    <property type="entry name" value="AB_hydrolase_fold"/>
</dbReference>
<dbReference type="OrthoDB" id="9788260at2"/>
<dbReference type="GO" id="GO:0016787">
    <property type="term" value="F:hydrolase activity"/>
    <property type="evidence" value="ECO:0007669"/>
    <property type="project" value="UniProtKB-KW"/>
</dbReference>
<proteinExistence type="predicted"/>
<dbReference type="RefSeq" id="WP_114511328.1">
    <property type="nucleotide sequence ID" value="NZ_QPMK01000009.1"/>
</dbReference>
<protein>
    <submittedName>
        <fullName evidence="2">Alpha/beta hydrolase</fullName>
    </submittedName>
</protein>
<evidence type="ECO:0000313" key="3">
    <source>
        <dbReference type="Proteomes" id="UP000253977"/>
    </source>
</evidence>
<keyword evidence="2" id="KW-0378">Hydrolase</keyword>
<dbReference type="AlphaFoldDB" id="A0A369TLR0"/>
<dbReference type="Proteomes" id="UP000253977">
    <property type="component" value="Unassembled WGS sequence"/>
</dbReference>
<reference evidence="2 3" key="1">
    <citation type="submission" date="2018-07" db="EMBL/GenBank/DDBJ databases">
        <title>Thalassococcus profundi sp. nov., a marine bacterium isolated from deep seawater of Okinawa Trough.</title>
        <authorList>
            <person name="Yu M."/>
        </authorList>
    </citation>
    <scope>NUCLEOTIDE SEQUENCE [LARGE SCALE GENOMIC DNA]</scope>
    <source>
        <strain evidence="2 3">WRAS1</strain>
    </source>
</reference>
<dbReference type="Gene3D" id="3.40.50.1820">
    <property type="entry name" value="alpha/beta hydrolase"/>
    <property type="match status" value="1"/>
</dbReference>
<name>A0A369TLR0_9RHOB</name>
<organism evidence="2 3">
    <name type="scientific">Thalassococcus profundi</name>
    <dbReference type="NCBI Taxonomy" id="2282382"/>
    <lineage>
        <taxon>Bacteria</taxon>
        <taxon>Pseudomonadati</taxon>
        <taxon>Pseudomonadota</taxon>
        <taxon>Alphaproteobacteria</taxon>
        <taxon>Rhodobacterales</taxon>
        <taxon>Roseobacteraceae</taxon>
        <taxon>Thalassococcus</taxon>
    </lineage>
</organism>
<comment type="caution">
    <text evidence="2">The sequence shown here is derived from an EMBL/GenBank/DDBJ whole genome shotgun (WGS) entry which is preliminary data.</text>
</comment>
<dbReference type="EMBL" id="QPMK01000009">
    <property type="protein sequence ID" value="RDD65762.1"/>
    <property type="molecule type" value="Genomic_DNA"/>
</dbReference>
<sequence length="320" mass="34864">MDLAPAPFHADLAEGPAGARAHWVHTSDGLRIRLGHFPAEEPRGTVLLFPGRTEYIEKYGRTASDLAAGGYDTLCIDWRGQGLADRLLEDVRTGHVHVFEDYQRDVAAMVDTARALDLPRPWHLIAHSMGGCIGLRAAMDGLPVASCAFTGPMWGIRISGAMRPAAWALSWGLGHLGLGHMVAPGTKSESYVLAQPFDDNQLTTDAEMFDYMRRQVQAEPGFGLGGPSLRWLHQALAECRDLARRPSPTLPCIAFCGTNERIVDLARIQDRMARWPGGRLEMVAGAEHEVLMESAALRRKVTDAILDLFDGAGHPAARSA</sequence>